<dbReference type="InterPro" id="IPR045277">
    <property type="entry name" value="DRE1A-I"/>
</dbReference>
<evidence type="ECO:0000313" key="10">
    <source>
        <dbReference type="EMBL" id="CAK9235319.1"/>
    </source>
</evidence>
<evidence type="ECO:0000256" key="2">
    <source>
        <dbReference type="ARBA" id="ARBA00023015"/>
    </source>
</evidence>
<dbReference type="PANTHER" id="PTHR31839:SF2">
    <property type="entry name" value="DEHYDRATION-RESPONSIVE ELEMENT-BINDING PROTEIN 1D"/>
    <property type="match status" value="1"/>
</dbReference>
<evidence type="ECO:0000256" key="5">
    <source>
        <dbReference type="ARBA" id="ARBA00023163"/>
    </source>
</evidence>
<evidence type="ECO:0000256" key="4">
    <source>
        <dbReference type="ARBA" id="ARBA00023159"/>
    </source>
</evidence>
<evidence type="ECO:0000259" key="9">
    <source>
        <dbReference type="PROSITE" id="PS51032"/>
    </source>
</evidence>
<keyword evidence="5" id="KW-0804">Transcription</keyword>
<keyword evidence="6" id="KW-0539">Nucleus</keyword>
<comment type="subcellular location">
    <subcellularLocation>
        <location evidence="1">Nucleus</location>
    </subcellularLocation>
</comment>
<keyword evidence="3" id="KW-0238">DNA-binding</keyword>
<feature type="compositionally biased region" description="Basic and acidic residues" evidence="8">
    <location>
        <begin position="18"/>
        <end position="38"/>
    </location>
</feature>
<dbReference type="PROSITE" id="PS51032">
    <property type="entry name" value="AP2_ERF"/>
    <property type="match status" value="1"/>
</dbReference>
<feature type="compositionally biased region" description="Polar residues" evidence="8">
    <location>
        <begin position="50"/>
        <end position="60"/>
    </location>
</feature>
<sequence length="212" mass="23896">MVDGGEANWKGSSCSQTKLKEKLKQAKDIRVGRGPDRRVHSRQVPRRQFAASSSGSQATGNPEIVSDVLPITSVKQVVQFDLDYGLRQPFCVTDLDFLEEFPDLIAGDLRVERSIGVRYRNGSFTAEIRVTKRNKRIWLGSFKTAEAAALAHDVATFLRATYFGAKDPTYNFDTSPSSFPPFDEISHLHSDEEKFELIRKLAKKYAQEERGH</sequence>
<evidence type="ECO:0000256" key="6">
    <source>
        <dbReference type="ARBA" id="ARBA00023242"/>
    </source>
</evidence>
<feature type="region of interest" description="Disordered" evidence="8">
    <location>
        <begin position="1"/>
        <end position="62"/>
    </location>
</feature>
<evidence type="ECO:0000256" key="8">
    <source>
        <dbReference type="SAM" id="MobiDB-lite"/>
    </source>
</evidence>
<evidence type="ECO:0000256" key="3">
    <source>
        <dbReference type="ARBA" id="ARBA00023125"/>
    </source>
</evidence>
<gene>
    <name evidence="10" type="ORF">CSSPTR1EN2_LOCUS22657</name>
</gene>
<dbReference type="EMBL" id="OZ019900">
    <property type="protein sequence ID" value="CAK9235319.1"/>
    <property type="molecule type" value="Genomic_DNA"/>
</dbReference>
<name>A0ABP0V1F2_9BRYO</name>
<keyword evidence="4" id="KW-0010">Activator</keyword>
<dbReference type="CDD" id="cd00018">
    <property type="entry name" value="AP2"/>
    <property type="match status" value="1"/>
</dbReference>
<protein>
    <recommendedName>
        <fullName evidence="9">AP2/ERF domain-containing protein</fullName>
    </recommendedName>
</protein>
<proteinExistence type="inferred from homology"/>
<dbReference type="Gene3D" id="3.30.730.10">
    <property type="entry name" value="AP2/ERF domain"/>
    <property type="match status" value="1"/>
</dbReference>
<dbReference type="InterPro" id="IPR001471">
    <property type="entry name" value="AP2/ERF_dom"/>
</dbReference>
<dbReference type="Proteomes" id="UP001497512">
    <property type="component" value="Chromosome 8"/>
</dbReference>
<accession>A0ABP0V1F2</accession>
<evidence type="ECO:0000256" key="7">
    <source>
        <dbReference type="ARBA" id="ARBA00024343"/>
    </source>
</evidence>
<dbReference type="SMART" id="SM00380">
    <property type="entry name" value="AP2"/>
    <property type="match status" value="1"/>
</dbReference>
<organism evidence="10 11">
    <name type="scientific">Sphagnum troendelagicum</name>
    <dbReference type="NCBI Taxonomy" id="128251"/>
    <lineage>
        <taxon>Eukaryota</taxon>
        <taxon>Viridiplantae</taxon>
        <taxon>Streptophyta</taxon>
        <taxon>Embryophyta</taxon>
        <taxon>Bryophyta</taxon>
        <taxon>Sphagnophytina</taxon>
        <taxon>Sphagnopsida</taxon>
        <taxon>Sphagnales</taxon>
        <taxon>Sphagnaceae</taxon>
        <taxon>Sphagnum</taxon>
    </lineage>
</organism>
<dbReference type="PANTHER" id="PTHR31839">
    <property type="entry name" value="DEHYDRATION-RESPONSIVE ELEMENT-BINDING PROTEIN 1D"/>
    <property type="match status" value="1"/>
</dbReference>
<evidence type="ECO:0000256" key="1">
    <source>
        <dbReference type="ARBA" id="ARBA00004123"/>
    </source>
</evidence>
<comment type="similarity">
    <text evidence="7">Belongs to the AP2/ERF transcription factor family. ERF subfamily.</text>
</comment>
<feature type="domain" description="AP2/ERF" evidence="9">
    <location>
        <begin position="111"/>
        <end position="173"/>
    </location>
</feature>
<dbReference type="InterPro" id="IPR016177">
    <property type="entry name" value="DNA-bd_dom_sf"/>
</dbReference>
<keyword evidence="11" id="KW-1185">Reference proteome</keyword>
<dbReference type="SUPFAM" id="SSF54171">
    <property type="entry name" value="DNA-binding domain"/>
    <property type="match status" value="1"/>
</dbReference>
<evidence type="ECO:0000313" key="11">
    <source>
        <dbReference type="Proteomes" id="UP001497512"/>
    </source>
</evidence>
<reference evidence="10" key="1">
    <citation type="submission" date="2024-02" db="EMBL/GenBank/DDBJ databases">
        <authorList>
            <consortium name="ELIXIR-Norway"/>
            <consortium name="Elixir Norway"/>
        </authorList>
    </citation>
    <scope>NUCLEOTIDE SEQUENCE</scope>
</reference>
<dbReference type="InterPro" id="IPR036955">
    <property type="entry name" value="AP2/ERF_dom_sf"/>
</dbReference>
<keyword evidence="2" id="KW-0805">Transcription regulation</keyword>